<dbReference type="Gene3D" id="3.50.50.60">
    <property type="entry name" value="FAD/NAD(P)-binding domain"/>
    <property type="match status" value="2"/>
</dbReference>
<dbReference type="GO" id="GO:0004497">
    <property type="term" value="F:monooxygenase activity"/>
    <property type="evidence" value="ECO:0007669"/>
    <property type="project" value="TreeGrafter"/>
</dbReference>
<dbReference type="Proteomes" id="UP000053317">
    <property type="component" value="Unassembled WGS sequence"/>
</dbReference>
<dbReference type="EMBL" id="LCWF01000055">
    <property type="protein sequence ID" value="KKY24899.1"/>
    <property type="molecule type" value="Genomic_DNA"/>
</dbReference>
<gene>
    <name evidence="3" type="ORF">UCRPC4_g02265</name>
</gene>
<proteinExistence type="predicted"/>
<sequence>MAPSIETLSLHDESEKHSEYPPKADLRKMMSEQPVPLLAPGTVDPASMGGEEPTKVAVAVLKTFNAALAADDAEALEKCFFAEQAYWKDSLALTYHMRTFAGPGVVAASLLKTKTLRDVADGFKIVGKARFMPATPVIQYIEFDITFRTGSPAATCSGKILLWPVRADETLTWKIWIINTRLDNLDVHPEDEALLQSPGRQLEGLKTFETDVFIVGAGNAAVALAARLKALGVDSIMAERNAHAGDNWALRYDCMRFHLPTSFCELPYMCYDKELQTPHLLTRMELAEQVRRYVAAFNLNIITSAEILETIQTQDKRWQIKFQTPAGIHTATAKHLVQATGFGSQKPYLPPMADEQLYKGISIHSSQFKSAKDLKSQGVSSVLIIGSANTAFDVLEDCHAAGLQATMIVRSPTYIVPMSYVCDKLSLGAYDFGVEAADHLFLTLPTVVDAQFGRNLFAFFASQEPDRYSALAKTGFPVYDSADPSAALMHNLVERAGGHYVDIGGTELLTSGKASFKSGVEPVGYTPDGLRFSDSSTASASAVIWCTGFSDKDARETVADVFKTSLPVDATWGLDSEGEIRGMWKRHLRVQNFWTMGGYTQQHRWHSKNLALQIKAALTGILPPAYRDTP</sequence>
<feature type="compositionally biased region" description="Basic and acidic residues" evidence="2">
    <location>
        <begin position="9"/>
        <end position="22"/>
    </location>
</feature>
<organism evidence="3 4">
    <name type="scientific">Phaeomoniella chlamydospora</name>
    <name type="common">Phaeoacremonium chlamydosporum</name>
    <dbReference type="NCBI Taxonomy" id="158046"/>
    <lineage>
        <taxon>Eukaryota</taxon>
        <taxon>Fungi</taxon>
        <taxon>Dikarya</taxon>
        <taxon>Ascomycota</taxon>
        <taxon>Pezizomycotina</taxon>
        <taxon>Eurotiomycetes</taxon>
        <taxon>Chaetothyriomycetidae</taxon>
        <taxon>Phaeomoniellales</taxon>
        <taxon>Phaeomoniellaceae</taxon>
        <taxon>Phaeomoniella</taxon>
    </lineage>
</organism>
<dbReference type="SUPFAM" id="SSF51905">
    <property type="entry name" value="FAD/NAD(P)-binding domain"/>
    <property type="match status" value="1"/>
</dbReference>
<accession>A0A0G2ERN3</accession>
<dbReference type="PANTHER" id="PTHR43539:SF68">
    <property type="entry name" value="FLAVIN-BINDING MONOOXYGENASE-LIKE PROTEIN (AFU_ORTHOLOGUE AFUA_4G09220)"/>
    <property type="match status" value="1"/>
</dbReference>
<comment type="caution">
    <text evidence="3">The sequence shown here is derived from an EMBL/GenBank/DDBJ whole genome shotgun (WGS) entry which is preliminary data.</text>
</comment>
<evidence type="ECO:0000256" key="1">
    <source>
        <dbReference type="ARBA" id="ARBA00023002"/>
    </source>
</evidence>
<protein>
    <submittedName>
        <fullName evidence="3">Putative flavoprotein involved in k+ transport</fullName>
    </submittedName>
</protein>
<keyword evidence="4" id="KW-1185">Reference proteome</keyword>
<dbReference type="PANTHER" id="PTHR43539">
    <property type="entry name" value="FLAVIN-BINDING MONOOXYGENASE-LIKE PROTEIN (AFU_ORTHOLOGUE AFUA_4G09220)"/>
    <property type="match status" value="1"/>
</dbReference>
<dbReference type="OrthoDB" id="74360at2759"/>
<evidence type="ECO:0000256" key="2">
    <source>
        <dbReference type="SAM" id="MobiDB-lite"/>
    </source>
</evidence>
<reference evidence="3 4" key="2">
    <citation type="submission" date="2015-05" db="EMBL/GenBank/DDBJ databases">
        <authorList>
            <person name="Morales-Cruz A."/>
            <person name="Amrine K.C."/>
            <person name="Cantu D."/>
        </authorList>
    </citation>
    <scope>NUCLEOTIDE SEQUENCE [LARGE SCALE GENOMIC DNA]</scope>
    <source>
        <strain evidence="3">UCRPC4</strain>
    </source>
</reference>
<feature type="region of interest" description="Disordered" evidence="2">
    <location>
        <begin position="1"/>
        <end position="22"/>
    </location>
</feature>
<dbReference type="InterPro" id="IPR050982">
    <property type="entry name" value="Auxin_biosynth/cation_transpt"/>
</dbReference>
<name>A0A0G2ERN3_PHACM</name>
<evidence type="ECO:0000313" key="4">
    <source>
        <dbReference type="Proteomes" id="UP000053317"/>
    </source>
</evidence>
<evidence type="ECO:0000313" key="3">
    <source>
        <dbReference type="EMBL" id="KKY24899.1"/>
    </source>
</evidence>
<dbReference type="Pfam" id="PF13738">
    <property type="entry name" value="Pyr_redox_3"/>
    <property type="match status" value="1"/>
</dbReference>
<dbReference type="InterPro" id="IPR036188">
    <property type="entry name" value="FAD/NAD-bd_sf"/>
</dbReference>
<dbReference type="GO" id="GO:0050660">
    <property type="term" value="F:flavin adenine dinucleotide binding"/>
    <property type="evidence" value="ECO:0007669"/>
    <property type="project" value="TreeGrafter"/>
</dbReference>
<keyword evidence="1" id="KW-0560">Oxidoreductase</keyword>
<reference evidence="3 4" key="1">
    <citation type="submission" date="2015-05" db="EMBL/GenBank/DDBJ databases">
        <title>Distinctive expansion of gene families associated with plant cell wall degradation and secondary metabolism in the genomes of grapevine trunk pathogens.</title>
        <authorList>
            <person name="Lawrence D.P."/>
            <person name="Travadon R."/>
            <person name="Rolshausen P.E."/>
            <person name="Baumgartner K."/>
        </authorList>
    </citation>
    <scope>NUCLEOTIDE SEQUENCE [LARGE SCALE GENOMIC DNA]</scope>
    <source>
        <strain evidence="3">UCRPC4</strain>
    </source>
</reference>
<dbReference type="AlphaFoldDB" id="A0A0G2ERN3"/>